<dbReference type="InterPro" id="IPR050134">
    <property type="entry name" value="NAD-dep_sirtuin_deacylases"/>
</dbReference>
<keyword evidence="2" id="KW-0808">Transferase</keyword>
<keyword evidence="8" id="KW-1185">Reference proteome</keyword>
<dbReference type="PANTHER" id="PTHR11085:SF10">
    <property type="entry name" value="NAD-DEPENDENT PROTEIN DEACYLASE SIRTUIN-5, MITOCHONDRIAL-RELATED"/>
    <property type="match status" value="1"/>
</dbReference>
<feature type="binding site" evidence="4">
    <location>
        <position position="174"/>
    </location>
    <ligand>
        <name>Zn(2+)</name>
        <dbReference type="ChEBI" id="CHEBI:29105"/>
    </ligand>
</feature>
<dbReference type="InterPro" id="IPR026590">
    <property type="entry name" value="Ssirtuin_cat_dom"/>
</dbReference>
<keyword evidence="4" id="KW-0862">Zinc</keyword>
<evidence type="ECO:0000256" key="3">
    <source>
        <dbReference type="ARBA" id="ARBA00023027"/>
    </source>
</evidence>
<dbReference type="EMBL" id="JAMDMX010000003">
    <property type="protein sequence ID" value="MCY9691802.1"/>
    <property type="molecule type" value="Genomic_DNA"/>
</dbReference>
<evidence type="ECO:0000313" key="7">
    <source>
        <dbReference type="EMBL" id="MCY9691802.1"/>
    </source>
</evidence>
<keyword evidence="5" id="KW-0472">Membrane</keyword>
<feature type="binding site" evidence="4">
    <location>
        <position position="143"/>
    </location>
    <ligand>
        <name>Zn(2+)</name>
        <dbReference type="ChEBI" id="CHEBI:29105"/>
    </ligand>
</feature>
<evidence type="ECO:0000259" key="6">
    <source>
        <dbReference type="PROSITE" id="PS50305"/>
    </source>
</evidence>
<dbReference type="InterPro" id="IPR026591">
    <property type="entry name" value="Sirtuin_cat_small_dom_sf"/>
</dbReference>
<sequence>MQGNISTRIEKAKQAIKQADYILLGGGAGLSAAAGITYSGKRFTDHFGSFIEKYGFTDLYTSSFYPFTTQEEKWAYWAKHISLNRYETGPTKLYKDLYQMAKDKEYFVITTNVESQFEKAGFPSYKIFEVQGNYSYLQCAKGCHNKRYYNESLVKEMIQQTVDCKIPSELVPRCPVCGGEMDPNLRSNQYFVQDEKWYELDRLYKDFLQKSEGKQIVYLELGVGFNTPGIIRYPFERMTYYNEYATLLRFNKDHPEGFEENKDKTITFTEDMREVVIALMK</sequence>
<feature type="binding site" evidence="4">
    <location>
        <position position="139"/>
    </location>
    <ligand>
        <name>Zn(2+)</name>
        <dbReference type="ChEBI" id="CHEBI:29105"/>
    </ligand>
</feature>
<feature type="domain" description="Deacetylase sirtuin-type" evidence="6">
    <location>
        <begin position="2"/>
        <end position="281"/>
    </location>
</feature>
<name>A0ABT4G6J9_9BACL</name>
<dbReference type="PROSITE" id="PS50305">
    <property type="entry name" value="SIRTUIN"/>
    <property type="match status" value="1"/>
</dbReference>
<evidence type="ECO:0000256" key="2">
    <source>
        <dbReference type="ARBA" id="ARBA00022679"/>
    </source>
</evidence>
<organism evidence="7 8">
    <name type="scientific">Paenibacillus alginolyticus</name>
    <dbReference type="NCBI Taxonomy" id="59839"/>
    <lineage>
        <taxon>Bacteria</taxon>
        <taxon>Bacillati</taxon>
        <taxon>Bacillota</taxon>
        <taxon>Bacilli</taxon>
        <taxon>Bacillales</taxon>
        <taxon>Paenibacillaceae</taxon>
        <taxon>Paenibacillus</taxon>
    </lineage>
</organism>
<keyword evidence="3" id="KW-0520">NAD</keyword>
<proteinExistence type="predicted"/>
<keyword evidence="5" id="KW-0812">Transmembrane</keyword>
<comment type="caution">
    <text evidence="7">The sequence shown here is derived from an EMBL/GenBank/DDBJ whole genome shotgun (WGS) entry which is preliminary data.</text>
</comment>
<gene>
    <name evidence="7" type="ORF">M5X19_02505</name>
</gene>
<feature type="binding site" evidence="4">
    <location>
        <position position="177"/>
    </location>
    <ligand>
        <name>Zn(2+)</name>
        <dbReference type="ChEBI" id="CHEBI:29105"/>
    </ligand>
</feature>
<dbReference type="RefSeq" id="WP_268613534.1">
    <property type="nucleotide sequence ID" value="NZ_JAMDMX010000003.1"/>
</dbReference>
<dbReference type="Proteomes" id="UP001527099">
    <property type="component" value="Unassembled WGS sequence"/>
</dbReference>
<dbReference type="Gene3D" id="3.40.50.1220">
    <property type="entry name" value="TPP-binding domain"/>
    <property type="match status" value="1"/>
</dbReference>
<dbReference type="PANTHER" id="PTHR11085">
    <property type="entry name" value="NAD-DEPENDENT PROTEIN DEACYLASE SIRTUIN-5, MITOCHONDRIAL-RELATED"/>
    <property type="match status" value="1"/>
</dbReference>
<evidence type="ECO:0000256" key="4">
    <source>
        <dbReference type="PROSITE-ProRule" id="PRU00236"/>
    </source>
</evidence>
<dbReference type="EC" id="2.3.1.286" evidence="1"/>
<comment type="caution">
    <text evidence="4">Lacks conserved residue(s) required for the propagation of feature annotation.</text>
</comment>
<evidence type="ECO:0000256" key="1">
    <source>
        <dbReference type="ARBA" id="ARBA00012928"/>
    </source>
</evidence>
<keyword evidence="5" id="KW-1133">Transmembrane helix</keyword>
<reference evidence="7 8" key="1">
    <citation type="submission" date="2022-05" db="EMBL/GenBank/DDBJ databases">
        <title>Genome Sequencing of Bee-Associated Microbes.</title>
        <authorList>
            <person name="Dunlap C."/>
        </authorList>
    </citation>
    <scope>NUCLEOTIDE SEQUENCE [LARGE SCALE GENOMIC DNA]</scope>
    <source>
        <strain evidence="7 8">NRRL B-14421</strain>
    </source>
</reference>
<evidence type="ECO:0000313" key="8">
    <source>
        <dbReference type="Proteomes" id="UP001527099"/>
    </source>
</evidence>
<feature type="transmembrane region" description="Helical" evidence="5">
    <location>
        <begin position="21"/>
        <end position="40"/>
    </location>
</feature>
<dbReference type="InterPro" id="IPR029035">
    <property type="entry name" value="DHS-like_NAD/FAD-binding_dom"/>
</dbReference>
<keyword evidence="4" id="KW-0479">Metal-binding</keyword>
<protein>
    <recommendedName>
        <fullName evidence="1">protein acetyllysine N-acetyltransferase</fullName>
        <ecNumber evidence="1">2.3.1.286</ecNumber>
    </recommendedName>
</protein>
<dbReference type="InterPro" id="IPR003000">
    <property type="entry name" value="Sirtuin"/>
</dbReference>
<evidence type="ECO:0000256" key="5">
    <source>
        <dbReference type="SAM" id="Phobius"/>
    </source>
</evidence>
<dbReference type="Gene3D" id="3.30.1600.10">
    <property type="entry name" value="SIR2/SIRT2 'Small Domain"/>
    <property type="match status" value="1"/>
</dbReference>
<accession>A0ABT4G6J9</accession>
<dbReference type="SUPFAM" id="SSF52467">
    <property type="entry name" value="DHS-like NAD/FAD-binding domain"/>
    <property type="match status" value="1"/>
</dbReference>
<dbReference type="Pfam" id="PF02146">
    <property type="entry name" value="SIR2"/>
    <property type="match status" value="1"/>
</dbReference>